<dbReference type="PANTHER" id="PTHR22916">
    <property type="entry name" value="GLYCOSYLTRANSFERASE"/>
    <property type="match status" value="1"/>
</dbReference>
<dbReference type="Proteomes" id="UP000177725">
    <property type="component" value="Unassembled WGS sequence"/>
</dbReference>
<sequence length="280" mass="32812">MPQVTIIIPTFARPELLWRATESVLNQSFQDFEIIIVDDCREQSVENIAASFKESRIRYIRHEKNQGGAAARNTGIKNARGEFIAFLDDDDEWLPNKLKAQMKEFEKTGDEVGFCFTAIEGVNEIKSETSDIPDGVADYYELALKRFKGFLTSSLIVKKKVFEDVGYFDEKFPSHQEADLIIRIAKKYKGLGINEPLVRMNMMNHEQIGTSLSRRIAGREMILQKYFDEYMKYPEIMAKHYFWLAIMYRDNKEKTKAKENFKKAWQTKFNVRFFFHYLIA</sequence>
<evidence type="ECO:0000313" key="2">
    <source>
        <dbReference type="EMBL" id="OGZ34760.1"/>
    </source>
</evidence>
<dbReference type="GO" id="GO:0016758">
    <property type="term" value="F:hexosyltransferase activity"/>
    <property type="evidence" value="ECO:0007669"/>
    <property type="project" value="UniProtKB-ARBA"/>
</dbReference>
<dbReference type="InterPro" id="IPR029044">
    <property type="entry name" value="Nucleotide-diphossugar_trans"/>
</dbReference>
<protein>
    <recommendedName>
        <fullName evidence="1">Glycosyltransferase 2-like domain-containing protein</fullName>
    </recommendedName>
</protein>
<dbReference type="CDD" id="cd00761">
    <property type="entry name" value="Glyco_tranf_GTA_type"/>
    <property type="match status" value="1"/>
</dbReference>
<name>A0A1G2FAU3_9BACT</name>
<organism evidence="2 3">
    <name type="scientific">Candidatus Portnoybacteria bacterium RBG_13_41_18</name>
    <dbReference type="NCBI Taxonomy" id="1801991"/>
    <lineage>
        <taxon>Bacteria</taxon>
        <taxon>Candidatus Portnoyibacteriota</taxon>
    </lineage>
</organism>
<proteinExistence type="predicted"/>
<dbReference type="InterPro" id="IPR001173">
    <property type="entry name" value="Glyco_trans_2-like"/>
</dbReference>
<dbReference type="SUPFAM" id="SSF53448">
    <property type="entry name" value="Nucleotide-diphospho-sugar transferases"/>
    <property type="match status" value="1"/>
</dbReference>
<reference evidence="2 3" key="1">
    <citation type="journal article" date="2016" name="Nat. Commun.">
        <title>Thousands of microbial genomes shed light on interconnected biogeochemical processes in an aquifer system.</title>
        <authorList>
            <person name="Anantharaman K."/>
            <person name="Brown C.T."/>
            <person name="Hug L.A."/>
            <person name="Sharon I."/>
            <person name="Castelle C.J."/>
            <person name="Probst A.J."/>
            <person name="Thomas B.C."/>
            <person name="Singh A."/>
            <person name="Wilkins M.J."/>
            <person name="Karaoz U."/>
            <person name="Brodie E.L."/>
            <person name="Williams K.H."/>
            <person name="Hubbard S.S."/>
            <person name="Banfield J.F."/>
        </authorList>
    </citation>
    <scope>NUCLEOTIDE SEQUENCE [LARGE SCALE GENOMIC DNA]</scope>
</reference>
<evidence type="ECO:0000259" key="1">
    <source>
        <dbReference type="Pfam" id="PF00535"/>
    </source>
</evidence>
<dbReference type="PANTHER" id="PTHR22916:SF3">
    <property type="entry name" value="UDP-GLCNAC:BETAGAL BETA-1,3-N-ACETYLGLUCOSAMINYLTRANSFERASE-LIKE PROTEIN 1"/>
    <property type="match status" value="1"/>
</dbReference>
<accession>A0A1G2FAU3</accession>
<dbReference type="EMBL" id="MHMV01000011">
    <property type="protein sequence ID" value="OGZ34760.1"/>
    <property type="molecule type" value="Genomic_DNA"/>
</dbReference>
<dbReference type="Pfam" id="PF00535">
    <property type="entry name" value="Glycos_transf_2"/>
    <property type="match status" value="1"/>
</dbReference>
<comment type="caution">
    <text evidence="2">The sequence shown here is derived from an EMBL/GenBank/DDBJ whole genome shotgun (WGS) entry which is preliminary data.</text>
</comment>
<evidence type="ECO:0000313" key="3">
    <source>
        <dbReference type="Proteomes" id="UP000177725"/>
    </source>
</evidence>
<dbReference type="AlphaFoldDB" id="A0A1G2FAU3"/>
<feature type="domain" description="Glycosyltransferase 2-like" evidence="1">
    <location>
        <begin position="5"/>
        <end position="127"/>
    </location>
</feature>
<gene>
    <name evidence="2" type="ORF">A2174_02340</name>
</gene>
<dbReference type="Gene3D" id="3.90.550.10">
    <property type="entry name" value="Spore Coat Polysaccharide Biosynthesis Protein SpsA, Chain A"/>
    <property type="match status" value="1"/>
</dbReference>